<dbReference type="PANTHER" id="PTHR46797">
    <property type="entry name" value="HTH-TYPE TRANSCRIPTIONAL REGULATOR"/>
    <property type="match status" value="1"/>
</dbReference>
<dbReference type="eggNOG" id="COG1396">
    <property type="taxonomic scope" value="Bacteria"/>
</dbReference>
<sequence length="194" mass="20470">MVETAAALRSVAFNVRAARLRAGLSLEELGRRAEVSKGALVGLEKAEGNPNLATLVRLADTLGISVSALMRGSTENHVRVVTADQVAPLWIGERGSRARLVVTTSGAAPTEIWHWQLEPGEEYPSHPHQSGVVETVSVTSGRMTLVVDGIDYTVEAGQTATFGGDVPHAYRGAGTETCHLIMTVHLPPAPTGTT</sequence>
<dbReference type="EMBL" id="JPMV01000018">
    <property type="protein sequence ID" value="KGI81383.1"/>
    <property type="molecule type" value="Genomic_DNA"/>
</dbReference>
<dbReference type="Gene3D" id="1.10.260.40">
    <property type="entry name" value="lambda repressor-like DNA-binding domains"/>
    <property type="match status" value="1"/>
</dbReference>
<evidence type="ECO:0000313" key="4">
    <source>
        <dbReference type="EMBL" id="KGI81383.1"/>
    </source>
</evidence>
<dbReference type="Proteomes" id="UP000029737">
    <property type="component" value="Unassembled WGS sequence"/>
</dbReference>
<dbReference type="SUPFAM" id="SSF51182">
    <property type="entry name" value="RmlC-like cupins"/>
    <property type="match status" value="1"/>
</dbReference>
<reference evidence="3 6" key="2">
    <citation type="submission" date="2017-08" db="EMBL/GenBank/DDBJ databases">
        <title>The complete genome sequence of moderately halophilic actinomycete Actinopolyspora erythraea YIM 90600, the producer of novel erythromycin, novel actinopolysporins A-C and tubercidin.</title>
        <authorList>
            <person name="Yin M."/>
            <person name="Tang S."/>
        </authorList>
    </citation>
    <scope>NUCLEOTIDE SEQUENCE [LARGE SCALE GENOMIC DNA]</scope>
    <source>
        <strain evidence="3 6">YIM 90600</strain>
    </source>
</reference>
<dbReference type="PROSITE" id="PS50943">
    <property type="entry name" value="HTH_CROC1"/>
    <property type="match status" value="1"/>
</dbReference>
<dbReference type="GO" id="GO:0005829">
    <property type="term" value="C:cytosol"/>
    <property type="evidence" value="ECO:0007669"/>
    <property type="project" value="TreeGrafter"/>
</dbReference>
<dbReference type="CDD" id="cd00093">
    <property type="entry name" value="HTH_XRE"/>
    <property type="match status" value="1"/>
</dbReference>
<dbReference type="InterPro" id="IPR013096">
    <property type="entry name" value="Cupin_2"/>
</dbReference>
<dbReference type="InterPro" id="IPR011051">
    <property type="entry name" value="RmlC_Cupin_sf"/>
</dbReference>
<dbReference type="CDD" id="cd02209">
    <property type="entry name" value="cupin_XRE_C"/>
    <property type="match status" value="1"/>
</dbReference>
<name>A0A099D5C4_9ACTN</name>
<dbReference type="OrthoDB" id="9810578at2"/>
<reference evidence="4 5" key="1">
    <citation type="journal article" date="2014" name="PLoS ONE">
        <title>Identification and Characterization of a New Erythromycin Biosynthetic Gene Cluster in Actinopolyspora erythraea YIM90600, a Novel Erythronolide-Producing Halophilic Actinomycete Isolated from Salt Field.</title>
        <authorList>
            <person name="Chen D."/>
            <person name="Feng J."/>
            <person name="Huang L."/>
            <person name="Zhang Q."/>
            <person name="Wu J."/>
            <person name="Zhu X."/>
            <person name="Duan Y."/>
            <person name="Xu Z."/>
        </authorList>
    </citation>
    <scope>NUCLEOTIDE SEQUENCE [LARGE SCALE GENOMIC DNA]</scope>
    <source>
        <strain evidence="4 5">YIM90600</strain>
    </source>
</reference>
<feature type="domain" description="HTH cro/C1-type" evidence="2">
    <location>
        <begin position="15"/>
        <end position="69"/>
    </location>
</feature>
<dbReference type="GO" id="GO:0003700">
    <property type="term" value="F:DNA-binding transcription factor activity"/>
    <property type="evidence" value="ECO:0007669"/>
    <property type="project" value="TreeGrafter"/>
</dbReference>
<dbReference type="SUPFAM" id="SSF47413">
    <property type="entry name" value="lambda repressor-like DNA-binding domains"/>
    <property type="match status" value="1"/>
</dbReference>
<dbReference type="Proteomes" id="UP000215043">
    <property type="component" value="Chromosome"/>
</dbReference>
<accession>A0A099D5C4</accession>
<evidence type="ECO:0000313" key="6">
    <source>
        <dbReference type="Proteomes" id="UP000215043"/>
    </source>
</evidence>
<dbReference type="InterPro" id="IPR010982">
    <property type="entry name" value="Lambda_DNA-bd_dom_sf"/>
</dbReference>
<dbReference type="KEGG" id="aey:CDG81_10430"/>
<dbReference type="InterPro" id="IPR050807">
    <property type="entry name" value="TransReg_Diox_bact_type"/>
</dbReference>
<evidence type="ECO:0000313" key="5">
    <source>
        <dbReference type="Proteomes" id="UP000029737"/>
    </source>
</evidence>
<dbReference type="eggNOG" id="COG1917">
    <property type="taxonomic scope" value="Bacteria"/>
</dbReference>
<proteinExistence type="predicted"/>
<organism evidence="3 6">
    <name type="scientific">Actinopolyspora erythraea</name>
    <dbReference type="NCBI Taxonomy" id="414996"/>
    <lineage>
        <taxon>Bacteria</taxon>
        <taxon>Bacillati</taxon>
        <taxon>Actinomycetota</taxon>
        <taxon>Actinomycetes</taxon>
        <taxon>Actinopolysporales</taxon>
        <taxon>Actinopolysporaceae</taxon>
        <taxon>Actinopolyspora</taxon>
    </lineage>
</organism>
<protein>
    <submittedName>
        <fullName evidence="3">XRE family transcriptional regulator</fullName>
    </submittedName>
</protein>
<dbReference type="RefSeq" id="WP_043572962.1">
    <property type="nucleotide sequence ID" value="NZ_CP022752.1"/>
</dbReference>
<dbReference type="InterPro" id="IPR001387">
    <property type="entry name" value="Cro/C1-type_HTH"/>
</dbReference>
<dbReference type="Pfam" id="PF01381">
    <property type="entry name" value="HTH_3"/>
    <property type="match status" value="1"/>
</dbReference>
<evidence type="ECO:0000259" key="2">
    <source>
        <dbReference type="PROSITE" id="PS50943"/>
    </source>
</evidence>
<dbReference type="EMBL" id="CP022752">
    <property type="protein sequence ID" value="ASU78621.1"/>
    <property type="molecule type" value="Genomic_DNA"/>
</dbReference>
<evidence type="ECO:0000256" key="1">
    <source>
        <dbReference type="ARBA" id="ARBA00023125"/>
    </source>
</evidence>
<keyword evidence="1" id="KW-0238">DNA-binding</keyword>
<dbReference type="SMART" id="SM00530">
    <property type="entry name" value="HTH_XRE"/>
    <property type="match status" value="1"/>
</dbReference>
<keyword evidence="5" id="KW-1185">Reference proteome</keyword>
<dbReference type="GO" id="GO:0003677">
    <property type="term" value="F:DNA binding"/>
    <property type="evidence" value="ECO:0007669"/>
    <property type="project" value="UniProtKB-KW"/>
</dbReference>
<dbReference type="Gene3D" id="2.60.120.10">
    <property type="entry name" value="Jelly Rolls"/>
    <property type="match status" value="1"/>
</dbReference>
<dbReference type="HOGENOM" id="CLU_085376_5_1_11"/>
<dbReference type="PANTHER" id="PTHR46797:SF1">
    <property type="entry name" value="METHYLPHOSPHONATE SYNTHASE"/>
    <property type="match status" value="1"/>
</dbReference>
<dbReference type="AlphaFoldDB" id="A0A099D5C4"/>
<evidence type="ECO:0000313" key="3">
    <source>
        <dbReference type="EMBL" id="ASU78621.1"/>
    </source>
</evidence>
<dbReference type="Pfam" id="PF07883">
    <property type="entry name" value="Cupin_2"/>
    <property type="match status" value="1"/>
</dbReference>
<dbReference type="InterPro" id="IPR014710">
    <property type="entry name" value="RmlC-like_jellyroll"/>
</dbReference>
<gene>
    <name evidence="3" type="ORF">CDG81_10430</name>
    <name evidence="4" type="ORF">IL38_10440</name>
</gene>